<comment type="caution">
    <text evidence="1">The sequence shown here is derived from an EMBL/GenBank/DDBJ whole genome shotgun (WGS) entry which is preliminary data.</text>
</comment>
<dbReference type="Proteomes" id="UP001430953">
    <property type="component" value="Unassembled WGS sequence"/>
</dbReference>
<name>A0AAW2GNM1_9HYME</name>
<organism evidence="1 2">
    <name type="scientific">Cardiocondyla obscurior</name>
    <dbReference type="NCBI Taxonomy" id="286306"/>
    <lineage>
        <taxon>Eukaryota</taxon>
        <taxon>Metazoa</taxon>
        <taxon>Ecdysozoa</taxon>
        <taxon>Arthropoda</taxon>
        <taxon>Hexapoda</taxon>
        <taxon>Insecta</taxon>
        <taxon>Pterygota</taxon>
        <taxon>Neoptera</taxon>
        <taxon>Endopterygota</taxon>
        <taxon>Hymenoptera</taxon>
        <taxon>Apocrita</taxon>
        <taxon>Aculeata</taxon>
        <taxon>Formicoidea</taxon>
        <taxon>Formicidae</taxon>
        <taxon>Myrmicinae</taxon>
        <taxon>Cardiocondyla</taxon>
    </lineage>
</organism>
<protein>
    <submittedName>
        <fullName evidence="1">Uncharacterized protein</fullName>
    </submittedName>
</protein>
<keyword evidence="2" id="KW-1185">Reference proteome</keyword>
<evidence type="ECO:0000313" key="1">
    <source>
        <dbReference type="EMBL" id="KAL0129011.1"/>
    </source>
</evidence>
<evidence type="ECO:0000313" key="2">
    <source>
        <dbReference type="Proteomes" id="UP001430953"/>
    </source>
</evidence>
<proteinExistence type="predicted"/>
<dbReference type="AlphaFoldDB" id="A0AAW2GNM1"/>
<accession>A0AAW2GNM1</accession>
<gene>
    <name evidence="1" type="ORF">PUN28_004012</name>
</gene>
<sequence>MQSSVRALFYTISEHIKTCNRIIPFARICEGSQESQASRYQLQYNKITEATTQNAESNQKKIMDASEKYLYFFLYFFFVLTEE</sequence>
<reference evidence="1 2" key="1">
    <citation type="submission" date="2023-03" db="EMBL/GenBank/DDBJ databases">
        <title>High recombination rates correlate with genetic variation in Cardiocondyla obscurior ants.</title>
        <authorList>
            <person name="Errbii M."/>
        </authorList>
    </citation>
    <scope>NUCLEOTIDE SEQUENCE [LARGE SCALE GENOMIC DNA]</scope>
    <source>
        <strain evidence="1">Alpha-2009</strain>
        <tissue evidence="1">Whole body</tissue>
    </source>
</reference>
<dbReference type="EMBL" id="JADYXP020000003">
    <property type="protein sequence ID" value="KAL0129011.1"/>
    <property type="molecule type" value="Genomic_DNA"/>
</dbReference>